<dbReference type="Proteomes" id="UP001229421">
    <property type="component" value="Unassembled WGS sequence"/>
</dbReference>
<reference evidence="2" key="1">
    <citation type="journal article" date="2023" name="bioRxiv">
        <title>Improved chromosome-level genome assembly for marigold (Tagetes erecta).</title>
        <authorList>
            <person name="Jiang F."/>
            <person name="Yuan L."/>
            <person name="Wang S."/>
            <person name="Wang H."/>
            <person name="Xu D."/>
            <person name="Wang A."/>
            <person name="Fan W."/>
        </authorList>
    </citation>
    <scope>NUCLEOTIDE SEQUENCE</scope>
    <source>
        <strain evidence="2">WSJ</strain>
        <tissue evidence="2">Leaf</tissue>
    </source>
</reference>
<sequence>MVVYQSEACCLYDLHMVVWVLSPLRAELDLDSIVVDSIVLFRAACVFVIGTESLHGVGHDSFCSKKLSGALGNGFDAWSRVQVVGVFEIKGKQIRIRVAFQLSNSLDFVRTKLRQIFSSQLSFVRSNWYKPRSLRCKRGHSVWIIRSVMNNKESSINDDEAIEPTRILLERLFAQTQKLEEKIGKDLNLPQDILWELNLGSLESDLQASLTTREILNKQTLEIEKLRKIVVEKDEELQIATKLLEIEQEKLKVVEGNLEKHTMDWFLAQEEMKNLVEEASKHTVEGIENLQEYARVKKLLGHVRLELVSSQKSLTSSRTKMEDQQEVLVKKLLELKQHRESLNAYAKSLGDAKVEIESERVKLRVAEAQNQELKQDLSIEKDAFLELMLKEKGSELSQAQEALSEDRNETDLNYFEATTVVKWIFELTNKVVSSIEHEGQITSKEQELETELDLIMETLRSREMEVLHTRRALLIKEDDLKFALNKLIEQENEMKEMKQELTKDAGELRKLYEMVQERMGEKSLGELAMEQLELEAAQLEVEAATIALEKIAEMSWELLRTTSLLVETDYDMDLSTKDIPG</sequence>
<comment type="caution">
    <text evidence="2">The sequence shown here is derived from an EMBL/GenBank/DDBJ whole genome shotgun (WGS) entry which is preliminary data.</text>
</comment>
<organism evidence="2 3">
    <name type="scientific">Tagetes erecta</name>
    <name type="common">African marigold</name>
    <dbReference type="NCBI Taxonomy" id="13708"/>
    <lineage>
        <taxon>Eukaryota</taxon>
        <taxon>Viridiplantae</taxon>
        <taxon>Streptophyta</taxon>
        <taxon>Embryophyta</taxon>
        <taxon>Tracheophyta</taxon>
        <taxon>Spermatophyta</taxon>
        <taxon>Magnoliopsida</taxon>
        <taxon>eudicotyledons</taxon>
        <taxon>Gunneridae</taxon>
        <taxon>Pentapetalae</taxon>
        <taxon>asterids</taxon>
        <taxon>campanulids</taxon>
        <taxon>Asterales</taxon>
        <taxon>Asteraceae</taxon>
        <taxon>Asteroideae</taxon>
        <taxon>Heliantheae alliance</taxon>
        <taxon>Tageteae</taxon>
        <taxon>Tagetes</taxon>
    </lineage>
</organism>
<evidence type="ECO:0000313" key="3">
    <source>
        <dbReference type="Proteomes" id="UP001229421"/>
    </source>
</evidence>
<keyword evidence="1" id="KW-0175">Coiled coil</keyword>
<protein>
    <submittedName>
        <fullName evidence="2">Uncharacterized protein</fullName>
    </submittedName>
</protein>
<name>A0AAD8JNN0_TARER</name>
<proteinExistence type="predicted"/>
<dbReference type="AlphaFoldDB" id="A0AAD8JNN0"/>
<dbReference type="EMBL" id="JAUHHV010000011">
    <property type="protein sequence ID" value="KAK1407874.1"/>
    <property type="molecule type" value="Genomic_DNA"/>
</dbReference>
<keyword evidence="3" id="KW-1185">Reference proteome</keyword>
<accession>A0AAD8JNN0</accession>
<feature type="coiled-coil region" evidence="1">
    <location>
        <begin position="480"/>
        <end position="554"/>
    </location>
</feature>
<gene>
    <name evidence="2" type="ORF">QVD17_39501</name>
</gene>
<feature type="coiled-coil region" evidence="1">
    <location>
        <begin position="356"/>
        <end position="409"/>
    </location>
</feature>
<evidence type="ECO:0000313" key="2">
    <source>
        <dbReference type="EMBL" id="KAK1407874.1"/>
    </source>
</evidence>
<evidence type="ECO:0000256" key="1">
    <source>
        <dbReference type="SAM" id="Coils"/>
    </source>
</evidence>